<comment type="caution">
    <text evidence="2">The sequence shown here is derived from an EMBL/GenBank/DDBJ whole genome shotgun (WGS) entry which is preliminary data.</text>
</comment>
<keyword evidence="3" id="KW-1185">Reference proteome</keyword>
<dbReference type="Proteomes" id="UP001305779">
    <property type="component" value="Unassembled WGS sequence"/>
</dbReference>
<dbReference type="EMBL" id="JAXOVC010000003">
    <property type="protein sequence ID" value="KAK4504212.1"/>
    <property type="molecule type" value="Genomic_DNA"/>
</dbReference>
<feature type="region of interest" description="Disordered" evidence="1">
    <location>
        <begin position="24"/>
        <end position="57"/>
    </location>
</feature>
<gene>
    <name evidence="2" type="ORF">PRZ48_005128</name>
</gene>
<sequence>MDKLTKEERKRLWTHVYRTLEAPGEVRPDTDSSSRTIESIQSNNSKFSNHPSPTPNVSTLELHHTIRLDYPALEILTDPSERGVLHRPLNVQQRYQPLPLIADDDVYSHAGRDRAPACQFFSLYRATSDQPSGRNLCNLLHPDVREATKYHGKTRLSIVLYQTPQALSLMVRVRRRTTYFLRDGYEEKDLQEYNMTYEEFFAHQDESQWFRDILHLATMKDDRSARYVQFKLWMSEAQGFPGAADLFDRFCQSWKPRRHPDYEIYLKNLLTDAKRPSSLLTTKSCKVCRKSFWGSNHSPATLPCCNKLVAKSCLVEWCEAFNEKTLVPEFPMPWCPGCKSRLFIDPMTIQNLKFGVLADQYWVDKRYTQWENFERSCADLDKTHASKSKAWLTINPIAFRMIWNNMVQSTTRHDEPPHLQPHLFPEFTIFENEMFTHLNRLEGIDSSIANLYDYLVNEIEREFRSRFRTNKMDLYLPPGARGWVGKEAVRDLMWRDGFTEFVSRVLNRTLQFHHLRQCRCRADREFHWEGGREFWNPELFEGRRTEGYERAVAWRGSKAGESYTDAFIAGEVKR</sequence>
<protein>
    <recommendedName>
        <fullName evidence="4">RING-type domain-containing protein</fullName>
    </recommendedName>
</protein>
<evidence type="ECO:0000256" key="1">
    <source>
        <dbReference type="SAM" id="MobiDB-lite"/>
    </source>
</evidence>
<name>A0ABR0ERJ7_ZASCE</name>
<evidence type="ECO:0000313" key="2">
    <source>
        <dbReference type="EMBL" id="KAK4504212.1"/>
    </source>
</evidence>
<evidence type="ECO:0008006" key="4">
    <source>
        <dbReference type="Google" id="ProtNLM"/>
    </source>
</evidence>
<feature type="compositionally biased region" description="Polar residues" evidence="1">
    <location>
        <begin position="33"/>
        <end position="57"/>
    </location>
</feature>
<organism evidence="2 3">
    <name type="scientific">Zasmidium cellare</name>
    <name type="common">Wine cellar mold</name>
    <name type="synonym">Racodium cellare</name>
    <dbReference type="NCBI Taxonomy" id="395010"/>
    <lineage>
        <taxon>Eukaryota</taxon>
        <taxon>Fungi</taxon>
        <taxon>Dikarya</taxon>
        <taxon>Ascomycota</taxon>
        <taxon>Pezizomycotina</taxon>
        <taxon>Dothideomycetes</taxon>
        <taxon>Dothideomycetidae</taxon>
        <taxon>Mycosphaerellales</taxon>
        <taxon>Mycosphaerellaceae</taxon>
        <taxon>Zasmidium</taxon>
    </lineage>
</organism>
<reference evidence="2 3" key="1">
    <citation type="journal article" date="2023" name="G3 (Bethesda)">
        <title>A chromosome-level genome assembly of Zasmidium syzygii isolated from banana leaves.</title>
        <authorList>
            <person name="van Westerhoven A.C."/>
            <person name="Mehrabi R."/>
            <person name="Talebi R."/>
            <person name="Steentjes M.B.F."/>
            <person name="Corcolon B."/>
            <person name="Chong P.A."/>
            <person name="Kema G.H.J."/>
            <person name="Seidl M.F."/>
        </authorList>
    </citation>
    <scope>NUCLEOTIDE SEQUENCE [LARGE SCALE GENOMIC DNA]</scope>
    <source>
        <strain evidence="2 3">P124</strain>
    </source>
</reference>
<proteinExistence type="predicted"/>
<evidence type="ECO:0000313" key="3">
    <source>
        <dbReference type="Proteomes" id="UP001305779"/>
    </source>
</evidence>
<accession>A0ABR0ERJ7</accession>